<dbReference type="Proteomes" id="UP000053424">
    <property type="component" value="Unassembled WGS sequence"/>
</dbReference>
<dbReference type="HOGENOM" id="CLU_2574151_0_0_1"/>
<keyword evidence="2" id="KW-1185">Reference proteome</keyword>
<evidence type="ECO:0000313" key="2">
    <source>
        <dbReference type="Proteomes" id="UP000053424"/>
    </source>
</evidence>
<organism evidence="1 2">
    <name type="scientific">Hebeloma cylindrosporum</name>
    <dbReference type="NCBI Taxonomy" id="76867"/>
    <lineage>
        <taxon>Eukaryota</taxon>
        <taxon>Fungi</taxon>
        <taxon>Dikarya</taxon>
        <taxon>Basidiomycota</taxon>
        <taxon>Agaricomycotina</taxon>
        <taxon>Agaricomycetes</taxon>
        <taxon>Agaricomycetidae</taxon>
        <taxon>Agaricales</taxon>
        <taxon>Agaricineae</taxon>
        <taxon>Hymenogastraceae</taxon>
        <taxon>Hebeloma</taxon>
    </lineage>
</organism>
<gene>
    <name evidence="1" type="ORF">M413DRAFT_31630</name>
</gene>
<protein>
    <submittedName>
        <fullName evidence="1">Uncharacterized protein</fullName>
    </submittedName>
</protein>
<dbReference type="AlphaFoldDB" id="A0A0C2Y6F4"/>
<sequence length="81" mass="9357">MFWNTFFKNTLSPSNSTKFIETMSPHLMTDLTDPTGQTTNFDKPMDEDIPLDQLIKEETIGNPDEIQMLWKSTISKQLSML</sequence>
<name>A0A0C2Y6F4_HEBCY</name>
<evidence type="ECO:0000313" key="1">
    <source>
        <dbReference type="EMBL" id="KIM36597.1"/>
    </source>
</evidence>
<reference evidence="2" key="2">
    <citation type="submission" date="2015-01" db="EMBL/GenBank/DDBJ databases">
        <title>Evolutionary Origins and Diversification of the Mycorrhizal Mutualists.</title>
        <authorList>
            <consortium name="DOE Joint Genome Institute"/>
            <consortium name="Mycorrhizal Genomics Consortium"/>
            <person name="Kohler A."/>
            <person name="Kuo A."/>
            <person name="Nagy L.G."/>
            <person name="Floudas D."/>
            <person name="Copeland A."/>
            <person name="Barry K.W."/>
            <person name="Cichocki N."/>
            <person name="Veneault-Fourrey C."/>
            <person name="LaButti K."/>
            <person name="Lindquist E.A."/>
            <person name="Lipzen A."/>
            <person name="Lundell T."/>
            <person name="Morin E."/>
            <person name="Murat C."/>
            <person name="Riley R."/>
            <person name="Ohm R."/>
            <person name="Sun H."/>
            <person name="Tunlid A."/>
            <person name="Henrissat B."/>
            <person name="Grigoriev I.V."/>
            <person name="Hibbett D.S."/>
            <person name="Martin F."/>
        </authorList>
    </citation>
    <scope>NUCLEOTIDE SEQUENCE [LARGE SCALE GENOMIC DNA]</scope>
    <source>
        <strain evidence="2">h7</strain>
    </source>
</reference>
<proteinExistence type="predicted"/>
<accession>A0A0C2Y6F4</accession>
<dbReference type="EMBL" id="KN831804">
    <property type="protein sequence ID" value="KIM36597.1"/>
    <property type="molecule type" value="Genomic_DNA"/>
</dbReference>
<reference evidence="1 2" key="1">
    <citation type="submission" date="2014-04" db="EMBL/GenBank/DDBJ databases">
        <authorList>
            <consortium name="DOE Joint Genome Institute"/>
            <person name="Kuo A."/>
            <person name="Gay G."/>
            <person name="Dore J."/>
            <person name="Kohler A."/>
            <person name="Nagy L.G."/>
            <person name="Floudas D."/>
            <person name="Copeland A."/>
            <person name="Barry K.W."/>
            <person name="Cichocki N."/>
            <person name="Veneault-Fourrey C."/>
            <person name="LaButti K."/>
            <person name="Lindquist E.A."/>
            <person name="Lipzen A."/>
            <person name="Lundell T."/>
            <person name="Morin E."/>
            <person name="Murat C."/>
            <person name="Sun H."/>
            <person name="Tunlid A."/>
            <person name="Henrissat B."/>
            <person name="Grigoriev I.V."/>
            <person name="Hibbett D.S."/>
            <person name="Martin F."/>
            <person name="Nordberg H.P."/>
            <person name="Cantor M.N."/>
            <person name="Hua S.X."/>
        </authorList>
    </citation>
    <scope>NUCLEOTIDE SEQUENCE [LARGE SCALE GENOMIC DNA]</scope>
    <source>
        <strain evidence="2">h7</strain>
    </source>
</reference>